<dbReference type="Proteomes" id="UP000499080">
    <property type="component" value="Unassembled WGS sequence"/>
</dbReference>
<keyword evidence="3" id="KW-1185">Reference proteome</keyword>
<sequence>MVLERSLRASSQQTLGQHRRAVLCQIAKWLGLSDAVEKQDCVLERQHLLTMLLTIGKKKRMKELPRDETDWSRMLTQWLRFNTLSNGHDVKTRHIYRILGVDGFEGLEAKHLKNYLPNVLHFQEMRCEYQSHLKAVRKMYDWIDTNDNVSCLTGTDSACIVCLALLHLYGRMLDIVDDQTIYQVERMRLYLEGFLYRNSKYYRDVHKVTNELLKKMGTVYMEACGKGAWQVVAHEQLSIKSFFIHKEKTKTSDAKEETTTSDAKEDD</sequence>
<comment type="caution">
    <text evidence="2">The sequence shown here is derived from an EMBL/GenBank/DDBJ whole genome shotgun (WGS) entry which is preliminary data.</text>
</comment>
<evidence type="ECO:0000313" key="3">
    <source>
        <dbReference type="Proteomes" id="UP000499080"/>
    </source>
</evidence>
<proteinExistence type="predicted"/>
<name>A0A4Y2SY01_ARAVE</name>
<accession>A0A4Y2SY01</accession>
<dbReference type="OrthoDB" id="6418251at2759"/>
<evidence type="ECO:0000313" key="2">
    <source>
        <dbReference type="EMBL" id="GBN92049.1"/>
    </source>
</evidence>
<feature type="region of interest" description="Disordered" evidence="1">
    <location>
        <begin position="248"/>
        <end position="267"/>
    </location>
</feature>
<dbReference type="EMBL" id="BGPR01024197">
    <property type="protein sequence ID" value="GBN92049.1"/>
    <property type="molecule type" value="Genomic_DNA"/>
</dbReference>
<reference evidence="2 3" key="1">
    <citation type="journal article" date="2019" name="Sci. Rep.">
        <title>Orb-weaving spider Araneus ventricosus genome elucidates the spidroin gene catalogue.</title>
        <authorList>
            <person name="Kono N."/>
            <person name="Nakamura H."/>
            <person name="Ohtoshi R."/>
            <person name="Moran D.A.P."/>
            <person name="Shinohara A."/>
            <person name="Yoshida Y."/>
            <person name="Fujiwara M."/>
            <person name="Mori M."/>
            <person name="Tomita M."/>
            <person name="Arakawa K."/>
        </authorList>
    </citation>
    <scope>NUCLEOTIDE SEQUENCE [LARGE SCALE GENOMIC DNA]</scope>
</reference>
<dbReference type="AlphaFoldDB" id="A0A4Y2SY01"/>
<protein>
    <submittedName>
        <fullName evidence="2">Uncharacterized protein</fullName>
    </submittedName>
</protein>
<evidence type="ECO:0000256" key="1">
    <source>
        <dbReference type="SAM" id="MobiDB-lite"/>
    </source>
</evidence>
<feature type="compositionally biased region" description="Basic and acidic residues" evidence="1">
    <location>
        <begin position="248"/>
        <end position="258"/>
    </location>
</feature>
<organism evidence="2 3">
    <name type="scientific">Araneus ventricosus</name>
    <name type="common">Orbweaver spider</name>
    <name type="synonym">Epeira ventricosa</name>
    <dbReference type="NCBI Taxonomy" id="182803"/>
    <lineage>
        <taxon>Eukaryota</taxon>
        <taxon>Metazoa</taxon>
        <taxon>Ecdysozoa</taxon>
        <taxon>Arthropoda</taxon>
        <taxon>Chelicerata</taxon>
        <taxon>Arachnida</taxon>
        <taxon>Araneae</taxon>
        <taxon>Araneomorphae</taxon>
        <taxon>Entelegynae</taxon>
        <taxon>Araneoidea</taxon>
        <taxon>Araneidae</taxon>
        <taxon>Araneus</taxon>
    </lineage>
</organism>
<gene>
    <name evidence="2" type="ORF">AVEN_266863_1</name>
</gene>